<dbReference type="PANTHER" id="PTHR33112">
    <property type="entry name" value="DOMAIN PROTEIN, PUTATIVE-RELATED"/>
    <property type="match status" value="1"/>
</dbReference>
<proteinExistence type="predicted"/>
<dbReference type="Pfam" id="PF06985">
    <property type="entry name" value="HET"/>
    <property type="match status" value="1"/>
</dbReference>
<organism evidence="2 3">
    <name type="scientific">Parachaetomium inaequale</name>
    <dbReference type="NCBI Taxonomy" id="2588326"/>
    <lineage>
        <taxon>Eukaryota</taxon>
        <taxon>Fungi</taxon>
        <taxon>Dikarya</taxon>
        <taxon>Ascomycota</taxon>
        <taxon>Pezizomycotina</taxon>
        <taxon>Sordariomycetes</taxon>
        <taxon>Sordariomycetidae</taxon>
        <taxon>Sordariales</taxon>
        <taxon>Chaetomiaceae</taxon>
        <taxon>Parachaetomium</taxon>
    </lineage>
</organism>
<evidence type="ECO:0000259" key="1">
    <source>
        <dbReference type="Pfam" id="PF06985"/>
    </source>
</evidence>
<evidence type="ECO:0000313" key="3">
    <source>
        <dbReference type="Proteomes" id="UP001303115"/>
    </source>
</evidence>
<feature type="domain" description="Heterokaryon incompatibility" evidence="1">
    <location>
        <begin position="283"/>
        <end position="432"/>
    </location>
</feature>
<gene>
    <name evidence="2" type="ORF">C8A01DRAFT_34485</name>
</gene>
<dbReference type="InterPro" id="IPR010730">
    <property type="entry name" value="HET"/>
</dbReference>
<sequence length="715" mass="78191">MAAPKSKSTPWTYQHLIQPIPPKLNISNIATTPASPPCPNCRHLLLPDRSSATIHGTSIPVDAYQTVDTFPDFPGLQASSAATPAGCSFCGLLRRAILGAWGTDAQPMLGLAELEGEGFYEEQVSAVAWDGAVRIHRVRFFFREFGAGSMGFQHEHKWNEVAGALEQGGGVVVGMALEFGPAAVPVSEEGEELVREVGTVLHFKVYDSLYVESPLSATRRNLPSANALNERNVEMIKGWIKDCTANHANACQVNTPWTPTRLLALDPLRLVETAEVDDDAHRYAALSYARGNAPPDSAVQTSAENLDERKEGIDLAELPRTFRDAVAVCRALGIRYLWIDALCILDDTEDWDREVAMMHKIFGHAELTIAATSAAGPQSGFLRRNISAIPAAKIGDEKRYAIFTTQLHEDSGTRTTDVDRSPWNQDAWTLVERMLSARVVHFARNKIYYECRRALHSEENDAESITSNLATSGRGQLSRQANKLLPVCAVAGEMAPVIDDKHVASAGMWRGDLAAQLLWYTEHGEPGSPKTVTMPRANQAPSWSWARHAAKIGFVRGATDGAAALLPSALTEKKFHVAVDALHDDDCISGALSLQGYSREVLEIRPIDGGDAWLAEMRAEYPWDLLVAGSDDNDERVCFAQGSLDDADGIVSARGRRFMYLHVTDEVHPTGLILARDLNSDLAWRRIGVATIFDLGDLVLDPPFHPDSFTTVVVE</sequence>
<keyword evidence="3" id="KW-1185">Reference proteome</keyword>
<comment type="caution">
    <text evidence="2">The sequence shown here is derived from an EMBL/GenBank/DDBJ whole genome shotgun (WGS) entry which is preliminary data.</text>
</comment>
<name>A0AAN6PIZ4_9PEZI</name>
<dbReference type="PANTHER" id="PTHR33112:SF16">
    <property type="entry name" value="HETEROKARYON INCOMPATIBILITY DOMAIN-CONTAINING PROTEIN"/>
    <property type="match status" value="1"/>
</dbReference>
<reference evidence="3" key="1">
    <citation type="journal article" date="2023" name="Mol. Phylogenet. Evol.">
        <title>Genome-scale phylogeny and comparative genomics of the fungal order Sordariales.</title>
        <authorList>
            <person name="Hensen N."/>
            <person name="Bonometti L."/>
            <person name="Westerberg I."/>
            <person name="Brannstrom I.O."/>
            <person name="Guillou S."/>
            <person name="Cros-Aarteil S."/>
            <person name="Calhoun S."/>
            <person name="Haridas S."/>
            <person name="Kuo A."/>
            <person name="Mondo S."/>
            <person name="Pangilinan J."/>
            <person name="Riley R."/>
            <person name="LaButti K."/>
            <person name="Andreopoulos B."/>
            <person name="Lipzen A."/>
            <person name="Chen C."/>
            <person name="Yan M."/>
            <person name="Daum C."/>
            <person name="Ng V."/>
            <person name="Clum A."/>
            <person name="Steindorff A."/>
            <person name="Ohm R.A."/>
            <person name="Martin F."/>
            <person name="Silar P."/>
            <person name="Natvig D.O."/>
            <person name="Lalanne C."/>
            <person name="Gautier V."/>
            <person name="Ament-Velasquez S.L."/>
            <person name="Kruys A."/>
            <person name="Hutchinson M.I."/>
            <person name="Powell A.J."/>
            <person name="Barry K."/>
            <person name="Miller A.N."/>
            <person name="Grigoriev I.V."/>
            <person name="Debuchy R."/>
            <person name="Gladieux P."/>
            <person name="Hiltunen Thoren M."/>
            <person name="Johannesson H."/>
        </authorList>
    </citation>
    <scope>NUCLEOTIDE SEQUENCE [LARGE SCALE GENOMIC DNA]</scope>
    <source>
        <strain evidence="3">CBS 284.82</strain>
    </source>
</reference>
<accession>A0AAN6PIZ4</accession>
<dbReference type="Proteomes" id="UP001303115">
    <property type="component" value="Unassembled WGS sequence"/>
</dbReference>
<protein>
    <submittedName>
        <fullName evidence="2">Heterokaryon incompatibility protein-domain-containing protein</fullName>
    </submittedName>
</protein>
<dbReference type="AlphaFoldDB" id="A0AAN6PIZ4"/>
<dbReference type="EMBL" id="MU854356">
    <property type="protein sequence ID" value="KAK4041532.1"/>
    <property type="molecule type" value="Genomic_DNA"/>
</dbReference>
<evidence type="ECO:0000313" key="2">
    <source>
        <dbReference type="EMBL" id="KAK4041532.1"/>
    </source>
</evidence>